<dbReference type="Proteomes" id="UP000614216">
    <property type="component" value="Unassembled WGS sequence"/>
</dbReference>
<keyword evidence="2 7" id="KW-0408">Iron</keyword>
<dbReference type="GO" id="GO:0006783">
    <property type="term" value="P:heme biosynthetic process"/>
    <property type="evidence" value="ECO:0007669"/>
    <property type="project" value="UniProtKB-UniRule"/>
</dbReference>
<reference evidence="9" key="1">
    <citation type="submission" date="2021-01" db="EMBL/GenBank/DDBJ databases">
        <title>Fulvivirga kasyanovii gen. nov., sp nov., a novel member of the phylum Bacteroidetes isolated from seawater in a mussel farm.</title>
        <authorList>
            <person name="Zhao L.-H."/>
            <person name="Wang Z.-J."/>
        </authorList>
    </citation>
    <scope>NUCLEOTIDE SEQUENCE</scope>
    <source>
        <strain evidence="9">29W222</strain>
    </source>
</reference>
<dbReference type="NCBIfam" id="TIGR00109">
    <property type="entry name" value="hemH"/>
    <property type="match status" value="1"/>
</dbReference>
<dbReference type="RefSeq" id="WP_202857939.1">
    <property type="nucleotide sequence ID" value="NZ_JAEUGD010000061.1"/>
</dbReference>
<dbReference type="EMBL" id="JAEUGD010000061">
    <property type="protein sequence ID" value="MBL6448402.1"/>
    <property type="molecule type" value="Genomic_DNA"/>
</dbReference>
<dbReference type="Gene3D" id="3.40.50.1400">
    <property type="match status" value="2"/>
</dbReference>
<proteinExistence type="inferred from homology"/>
<evidence type="ECO:0000256" key="4">
    <source>
        <dbReference type="ARBA" id="ARBA00023239"/>
    </source>
</evidence>
<evidence type="ECO:0000256" key="6">
    <source>
        <dbReference type="ARBA" id="ARBA00024536"/>
    </source>
</evidence>
<comment type="pathway">
    <text evidence="7">Porphyrin-containing compound metabolism; protoheme biosynthesis; protoheme from protoporphyrin-IX: step 1/1.</text>
</comment>
<feature type="binding site" evidence="7">
    <location>
        <position position="296"/>
    </location>
    <ligand>
        <name>Fe(2+)</name>
        <dbReference type="ChEBI" id="CHEBI:29033"/>
    </ligand>
</feature>
<dbReference type="SUPFAM" id="SSF53800">
    <property type="entry name" value="Chelatase"/>
    <property type="match status" value="1"/>
</dbReference>
<comment type="function">
    <text evidence="7">Catalyzes the ferrous insertion into protoporphyrin IX.</text>
</comment>
<comment type="subcellular location">
    <subcellularLocation>
        <location evidence="7">Cytoplasm</location>
    </subcellularLocation>
</comment>
<keyword evidence="7" id="KW-0963">Cytoplasm</keyword>
<name>A0A937G0I9_9BACT</name>
<evidence type="ECO:0000256" key="5">
    <source>
        <dbReference type="ARBA" id="ARBA00023244"/>
    </source>
</evidence>
<protein>
    <recommendedName>
        <fullName evidence="7">Ferrochelatase</fullName>
        <ecNumber evidence="7">4.98.1.1</ecNumber>
    </recommendedName>
    <alternativeName>
        <fullName evidence="7">Heme synthase</fullName>
    </alternativeName>
    <alternativeName>
        <fullName evidence="7">Protoheme ferro-lyase</fullName>
    </alternativeName>
</protein>
<dbReference type="GO" id="GO:0004325">
    <property type="term" value="F:ferrochelatase activity"/>
    <property type="evidence" value="ECO:0007669"/>
    <property type="project" value="UniProtKB-UniRule"/>
</dbReference>
<dbReference type="EC" id="4.98.1.1" evidence="7"/>
<dbReference type="CDD" id="cd00419">
    <property type="entry name" value="Ferrochelatase_C"/>
    <property type="match status" value="1"/>
</dbReference>
<keyword evidence="5 7" id="KW-0627">Porphyrin biosynthesis</keyword>
<keyword evidence="7" id="KW-0479">Metal-binding</keyword>
<evidence type="ECO:0000256" key="2">
    <source>
        <dbReference type="ARBA" id="ARBA00023004"/>
    </source>
</evidence>
<dbReference type="GO" id="GO:0046872">
    <property type="term" value="F:metal ion binding"/>
    <property type="evidence" value="ECO:0007669"/>
    <property type="project" value="UniProtKB-KW"/>
</dbReference>
<comment type="caution">
    <text evidence="9">The sequence shown here is derived from an EMBL/GenBank/DDBJ whole genome shotgun (WGS) entry which is preliminary data.</text>
</comment>
<organism evidence="9 10">
    <name type="scientific">Fulvivirga marina</name>
    <dbReference type="NCBI Taxonomy" id="2494733"/>
    <lineage>
        <taxon>Bacteria</taxon>
        <taxon>Pseudomonadati</taxon>
        <taxon>Bacteroidota</taxon>
        <taxon>Cytophagia</taxon>
        <taxon>Cytophagales</taxon>
        <taxon>Fulvivirgaceae</taxon>
        <taxon>Fulvivirga</taxon>
    </lineage>
</organism>
<comment type="similarity">
    <text evidence="1 7 8">Belongs to the ferrochelatase family.</text>
</comment>
<feature type="binding site" evidence="7">
    <location>
        <position position="195"/>
    </location>
    <ligand>
        <name>Fe(2+)</name>
        <dbReference type="ChEBI" id="CHEBI:29033"/>
    </ligand>
</feature>
<dbReference type="InterPro" id="IPR033644">
    <property type="entry name" value="Ferrochelatase_C"/>
</dbReference>
<dbReference type="CDD" id="cd03411">
    <property type="entry name" value="Ferrochelatase_N"/>
    <property type="match status" value="1"/>
</dbReference>
<evidence type="ECO:0000256" key="1">
    <source>
        <dbReference type="ARBA" id="ARBA00007718"/>
    </source>
</evidence>
<evidence type="ECO:0000256" key="3">
    <source>
        <dbReference type="ARBA" id="ARBA00023133"/>
    </source>
</evidence>
<evidence type="ECO:0000313" key="10">
    <source>
        <dbReference type="Proteomes" id="UP000614216"/>
    </source>
</evidence>
<evidence type="ECO:0000256" key="7">
    <source>
        <dbReference type="HAMAP-Rule" id="MF_00323"/>
    </source>
</evidence>
<comment type="catalytic activity">
    <reaction evidence="7">
        <text>heme b + 2 H(+) = protoporphyrin IX + Fe(2+)</text>
        <dbReference type="Rhea" id="RHEA:22584"/>
        <dbReference type="ChEBI" id="CHEBI:15378"/>
        <dbReference type="ChEBI" id="CHEBI:29033"/>
        <dbReference type="ChEBI" id="CHEBI:57306"/>
        <dbReference type="ChEBI" id="CHEBI:60344"/>
        <dbReference type="EC" id="4.98.1.1"/>
    </reaction>
</comment>
<gene>
    <name evidence="7 9" type="primary">hemH</name>
    <name evidence="9" type="ORF">JMN32_18965</name>
</gene>
<dbReference type="PANTHER" id="PTHR11108:SF1">
    <property type="entry name" value="FERROCHELATASE, MITOCHONDRIAL"/>
    <property type="match status" value="1"/>
</dbReference>
<evidence type="ECO:0000256" key="8">
    <source>
        <dbReference type="RuleBase" id="RU004185"/>
    </source>
</evidence>
<evidence type="ECO:0000313" key="9">
    <source>
        <dbReference type="EMBL" id="MBL6448402.1"/>
    </source>
</evidence>
<dbReference type="PANTHER" id="PTHR11108">
    <property type="entry name" value="FERROCHELATASE"/>
    <property type="match status" value="1"/>
</dbReference>
<dbReference type="InterPro" id="IPR033659">
    <property type="entry name" value="Ferrochelatase_N"/>
</dbReference>
<keyword evidence="4 7" id="KW-0456">Lyase</keyword>
<sequence>MSRTGVLVVNLGTPDEPEYKAVKRYLTEFLMDGRVIDIPFWKRFLLVNGIIAPFRSRKVAKEYKKLWTRKGSPLLTHGLVLVHKLLQKFDSSPWNVEVELAMRYQNPSIEMALKRLRIKGVDELIVFPLFPQYASATTGSVNQKVMEIISQWQVIPSIQFLNSYHSHPEFINAFAAKVLGDISQHQPDHVLFSYHGIPERHLDRIRNESDYCNSACNCSDGEHQQYCYRSACFHTSKLIAESIGLETSSYSTSFQSRLGKDPWIQPYTDATIEELARNGVKNLLVVSPSFVADCLETTLEIGEEYRDLFLEHGGEKFNFTESLNTDNHWVEAVFNIISTKYFNTEENRSGRIFNLADAGNNVLSSTGSV</sequence>
<accession>A0A937G0I9</accession>
<dbReference type="GO" id="GO:0005737">
    <property type="term" value="C:cytoplasm"/>
    <property type="evidence" value="ECO:0007669"/>
    <property type="project" value="UniProtKB-SubCell"/>
</dbReference>
<dbReference type="AlphaFoldDB" id="A0A937G0I9"/>
<dbReference type="InterPro" id="IPR001015">
    <property type="entry name" value="Ferrochelatase"/>
</dbReference>
<dbReference type="HAMAP" id="MF_00323">
    <property type="entry name" value="Ferrochelatase"/>
    <property type="match status" value="1"/>
</dbReference>
<keyword evidence="3 7" id="KW-0350">Heme biosynthesis</keyword>
<dbReference type="Pfam" id="PF00762">
    <property type="entry name" value="Ferrochelatase"/>
    <property type="match status" value="1"/>
</dbReference>
<comment type="catalytic activity">
    <reaction evidence="6">
        <text>Fe-coproporphyrin III + 2 H(+) = coproporphyrin III + Fe(2+)</text>
        <dbReference type="Rhea" id="RHEA:49572"/>
        <dbReference type="ChEBI" id="CHEBI:15378"/>
        <dbReference type="ChEBI" id="CHEBI:29033"/>
        <dbReference type="ChEBI" id="CHEBI:68438"/>
        <dbReference type="ChEBI" id="CHEBI:131725"/>
        <dbReference type="EC" id="4.99.1.9"/>
    </reaction>
    <physiologicalReaction direction="right-to-left" evidence="6">
        <dbReference type="Rhea" id="RHEA:49574"/>
    </physiologicalReaction>
</comment>
<keyword evidence="10" id="KW-1185">Reference proteome</keyword>